<name>A0A7R9H6U0_TIMCR</name>
<protein>
    <submittedName>
        <fullName evidence="1">Uncharacterized protein</fullName>
    </submittedName>
</protein>
<accession>A0A7R9H6U0</accession>
<proteinExistence type="predicted"/>
<evidence type="ECO:0000313" key="1">
    <source>
        <dbReference type="EMBL" id="CAD7410106.1"/>
    </source>
</evidence>
<dbReference type="EMBL" id="OC321458">
    <property type="protein sequence ID" value="CAD7410106.1"/>
    <property type="molecule type" value="Genomic_DNA"/>
</dbReference>
<organism evidence="1">
    <name type="scientific">Timema cristinae</name>
    <name type="common">Walking stick</name>
    <dbReference type="NCBI Taxonomy" id="61476"/>
    <lineage>
        <taxon>Eukaryota</taxon>
        <taxon>Metazoa</taxon>
        <taxon>Ecdysozoa</taxon>
        <taxon>Arthropoda</taxon>
        <taxon>Hexapoda</taxon>
        <taxon>Insecta</taxon>
        <taxon>Pterygota</taxon>
        <taxon>Neoptera</taxon>
        <taxon>Polyneoptera</taxon>
        <taxon>Phasmatodea</taxon>
        <taxon>Timematodea</taxon>
        <taxon>Timematoidea</taxon>
        <taxon>Timematidae</taxon>
        <taxon>Timema</taxon>
    </lineage>
</organism>
<gene>
    <name evidence="1" type="ORF">TCEB3V08_LOCUS10327</name>
</gene>
<dbReference type="AlphaFoldDB" id="A0A7R9H6U0"/>
<reference evidence="1" key="1">
    <citation type="submission" date="2020-11" db="EMBL/GenBank/DDBJ databases">
        <authorList>
            <person name="Tran Van P."/>
        </authorList>
    </citation>
    <scope>NUCLEOTIDE SEQUENCE</scope>
</reference>
<sequence length="74" mass="8315">MKPRLRDWLETINFLQESAITPLSNGSNGSELQHLQVLQHVMCSSVQMKITLTTFCKVLLRGSSGHILLFEACI</sequence>